<accession>A0A1I4MG82</accession>
<evidence type="ECO:0000259" key="3">
    <source>
        <dbReference type="Pfam" id="PF07859"/>
    </source>
</evidence>
<evidence type="ECO:0000313" key="4">
    <source>
        <dbReference type="EMBL" id="SFM02110.1"/>
    </source>
</evidence>
<evidence type="ECO:0000256" key="1">
    <source>
        <dbReference type="ARBA" id="ARBA00022801"/>
    </source>
</evidence>
<dbReference type="OrthoDB" id="9771666at2"/>
<organism evidence="4 5">
    <name type="scientific">Shimia aestuarii</name>
    <dbReference type="NCBI Taxonomy" id="254406"/>
    <lineage>
        <taxon>Bacteria</taxon>
        <taxon>Pseudomonadati</taxon>
        <taxon>Pseudomonadota</taxon>
        <taxon>Alphaproteobacteria</taxon>
        <taxon>Rhodobacterales</taxon>
        <taxon>Roseobacteraceae</taxon>
    </lineage>
</organism>
<dbReference type="RefSeq" id="WP_093093465.1">
    <property type="nucleotide sequence ID" value="NZ_FOTQ01000003.1"/>
</dbReference>
<dbReference type="InterPro" id="IPR029058">
    <property type="entry name" value="AB_hydrolase_fold"/>
</dbReference>
<dbReference type="PANTHER" id="PTHR48081">
    <property type="entry name" value="AB HYDROLASE SUPERFAMILY PROTEIN C4A8.06C"/>
    <property type="match status" value="1"/>
</dbReference>
<keyword evidence="2" id="KW-0812">Transmembrane</keyword>
<dbReference type="PANTHER" id="PTHR48081:SF33">
    <property type="entry name" value="KYNURENINE FORMAMIDASE"/>
    <property type="match status" value="1"/>
</dbReference>
<dbReference type="InterPro" id="IPR050300">
    <property type="entry name" value="GDXG_lipolytic_enzyme"/>
</dbReference>
<protein>
    <submittedName>
        <fullName evidence="4">Alpha/beta hydrolase family protein</fullName>
    </submittedName>
</protein>
<evidence type="ECO:0000313" key="5">
    <source>
        <dbReference type="Proteomes" id="UP000199144"/>
    </source>
</evidence>
<evidence type="ECO:0000256" key="2">
    <source>
        <dbReference type="SAM" id="Phobius"/>
    </source>
</evidence>
<reference evidence="4 5" key="1">
    <citation type="submission" date="2016-10" db="EMBL/GenBank/DDBJ databases">
        <authorList>
            <person name="de Groot N.N."/>
        </authorList>
    </citation>
    <scope>NUCLEOTIDE SEQUENCE [LARGE SCALE GENOMIC DNA]</scope>
    <source>
        <strain evidence="4 5">DSM 15283</strain>
    </source>
</reference>
<sequence>MNLDDDYANAAYIANADAFPSMWEKKAKAFRAETDAREALPYGAGTRHKFDLVLPSGVPLGLFVFVHGGYWLRFDRSYWTHLARGAVDRGWAVAMPSYSLAPQARISEITQQVARAIDVAAGEVDGPIVLAGHSAGGHLVARMACPGVLADTVAERLQHVVPISPLADLRPLMQTSMNADLKLDDAECIAESPSLLKPHADVPVTVWVGARERPAFLDQARWLSEAWGCDRFVAGEKHHFDVIDVLENPNSAFCRMLFPN</sequence>
<dbReference type="Proteomes" id="UP000199144">
    <property type="component" value="Unassembled WGS sequence"/>
</dbReference>
<name>A0A1I4MG82_9RHOB</name>
<dbReference type="GO" id="GO:0016787">
    <property type="term" value="F:hydrolase activity"/>
    <property type="evidence" value="ECO:0007669"/>
    <property type="project" value="UniProtKB-KW"/>
</dbReference>
<keyword evidence="1 4" id="KW-0378">Hydrolase</keyword>
<dbReference type="AlphaFoldDB" id="A0A1I4MG82"/>
<keyword evidence="5" id="KW-1185">Reference proteome</keyword>
<feature type="transmembrane region" description="Helical" evidence="2">
    <location>
        <begin position="52"/>
        <end position="72"/>
    </location>
</feature>
<keyword evidence="2" id="KW-1133">Transmembrane helix</keyword>
<keyword evidence="2" id="KW-0472">Membrane</keyword>
<dbReference type="Pfam" id="PF07859">
    <property type="entry name" value="Abhydrolase_3"/>
    <property type="match status" value="1"/>
</dbReference>
<dbReference type="SUPFAM" id="SSF53474">
    <property type="entry name" value="alpha/beta-Hydrolases"/>
    <property type="match status" value="1"/>
</dbReference>
<dbReference type="InterPro" id="IPR013094">
    <property type="entry name" value="AB_hydrolase_3"/>
</dbReference>
<dbReference type="STRING" id="254406.SAMN04488042_10361"/>
<dbReference type="Gene3D" id="3.40.50.1820">
    <property type="entry name" value="alpha/beta hydrolase"/>
    <property type="match status" value="1"/>
</dbReference>
<proteinExistence type="predicted"/>
<dbReference type="EMBL" id="FOTQ01000003">
    <property type="protein sequence ID" value="SFM02110.1"/>
    <property type="molecule type" value="Genomic_DNA"/>
</dbReference>
<gene>
    <name evidence="4" type="ORF">SAMN04488042_10361</name>
</gene>
<feature type="domain" description="Alpha/beta hydrolase fold-3" evidence="3">
    <location>
        <begin position="64"/>
        <end position="180"/>
    </location>
</feature>